<comment type="caution">
    <text evidence="1">The sequence shown here is derived from an EMBL/GenBank/DDBJ whole genome shotgun (WGS) entry which is preliminary data.</text>
</comment>
<dbReference type="Proteomes" id="UP000724874">
    <property type="component" value="Unassembled WGS sequence"/>
</dbReference>
<dbReference type="EMBL" id="JADNYJ010000108">
    <property type="protein sequence ID" value="KAF8884403.1"/>
    <property type="molecule type" value="Genomic_DNA"/>
</dbReference>
<name>A0A9P5NHW5_GYMJU</name>
<accession>A0A9P5NHW5</accession>
<proteinExistence type="predicted"/>
<keyword evidence="2" id="KW-1185">Reference proteome</keyword>
<protein>
    <submittedName>
        <fullName evidence="1">Uncharacterized protein</fullName>
    </submittedName>
</protein>
<dbReference type="AlphaFoldDB" id="A0A9P5NHW5"/>
<evidence type="ECO:0000313" key="2">
    <source>
        <dbReference type="Proteomes" id="UP000724874"/>
    </source>
</evidence>
<reference evidence="1" key="1">
    <citation type="submission" date="2020-11" db="EMBL/GenBank/DDBJ databases">
        <authorList>
            <consortium name="DOE Joint Genome Institute"/>
            <person name="Ahrendt S."/>
            <person name="Riley R."/>
            <person name="Andreopoulos W."/>
            <person name="LaButti K."/>
            <person name="Pangilinan J."/>
            <person name="Ruiz-duenas F.J."/>
            <person name="Barrasa J.M."/>
            <person name="Sanchez-Garcia M."/>
            <person name="Camarero S."/>
            <person name="Miyauchi S."/>
            <person name="Serrano A."/>
            <person name="Linde D."/>
            <person name="Babiker R."/>
            <person name="Drula E."/>
            <person name="Ayuso-Fernandez I."/>
            <person name="Pacheco R."/>
            <person name="Padilla G."/>
            <person name="Ferreira P."/>
            <person name="Barriuso J."/>
            <person name="Kellner H."/>
            <person name="Castanera R."/>
            <person name="Alfaro M."/>
            <person name="Ramirez L."/>
            <person name="Pisabarro A.G."/>
            <person name="Kuo A."/>
            <person name="Tritt A."/>
            <person name="Lipzen A."/>
            <person name="He G."/>
            <person name="Yan M."/>
            <person name="Ng V."/>
            <person name="Cullen D."/>
            <person name="Martin F."/>
            <person name="Rosso M.-N."/>
            <person name="Henrissat B."/>
            <person name="Hibbett D."/>
            <person name="Martinez A.T."/>
            <person name="Grigoriev I.V."/>
        </authorList>
    </citation>
    <scope>NUCLEOTIDE SEQUENCE</scope>
    <source>
        <strain evidence="1">AH 44721</strain>
    </source>
</reference>
<sequence>MVQESISISLNPKIFTLRSGYEPKENKTRTRHVVAACLLPFLVHSKVEANILRNPEGELGRTNYANEIKCLGGYPGIHMPQWWYFLMNKDNRDILNMERSPNESSAHFHIPSNLKVLLRLLAKPEPFKQLVGERPLLKFSQLAINYSMLEPAA</sequence>
<organism evidence="1 2">
    <name type="scientific">Gymnopilus junonius</name>
    <name type="common">Spectacular rustgill mushroom</name>
    <name type="synonym">Gymnopilus spectabilis subsp. junonius</name>
    <dbReference type="NCBI Taxonomy" id="109634"/>
    <lineage>
        <taxon>Eukaryota</taxon>
        <taxon>Fungi</taxon>
        <taxon>Dikarya</taxon>
        <taxon>Basidiomycota</taxon>
        <taxon>Agaricomycotina</taxon>
        <taxon>Agaricomycetes</taxon>
        <taxon>Agaricomycetidae</taxon>
        <taxon>Agaricales</taxon>
        <taxon>Agaricineae</taxon>
        <taxon>Hymenogastraceae</taxon>
        <taxon>Gymnopilus</taxon>
    </lineage>
</organism>
<evidence type="ECO:0000313" key="1">
    <source>
        <dbReference type="EMBL" id="KAF8884403.1"/>
    </source>
</evidence>
<gene>
    <name evidence="1" type="ORF">CPB84DRAFT_1750398</name>
</gene>